<dbReference type="EMBL" id="LT629732">
    <property type="protein sequence ID" value="SDS09604.1"/>
    <property type="molecule type" value="Genomic_DNA"/>
</dbReference>
<dbReference type="Pfam" id="PF03795">
    <property type="entry name" value="YCII"/>
    <property type="match status" value="1"/>
</dbReference>
<dbReference type="InterPro" id="IPR011008">
    <property type="entry name" value="Dimeric_a/b-barrel"/>
</dbReference>
<dbReference type="PANTHER" id="PTHR35174:SF3">
    <property type="entry name" value="BLL7171 PROTEIN"/>
    <property type="match status" value="1"/>
</dbReference>
<proteinExistence type="inferred from homology"/>
<comment type="similarity">
    <text evidence="1">Belongs to the YciI family.</text>
</comment>
<dbReference type="RefSeq" id="WP_092651995.1">
    <property type="nucleotide sequence ID" value="NZ_LT629732.1"/>
</dbReference>
<feature type="domain" description="YCII-related" evidence="2">
    <location>
        <begin position="3"/>
        <end position="115"/>
    </location>
</feature>
<evidence type="ECO:0000313" key="3">
    <source>
        <dbReference type="EMBL" id="SDS09604.1"/>
    </source>
</evidence>
<evidence type="ECO:0000313" key="4">
    <source>
        <dbReference type="Proteomes" id="UP000198983"/>
    </source>
</evidence>
<dbReference type="SUPFAM" id="SSF54909">
    <property type="entry name" value="Dimeric alpha+beta barrel"/>
    <property type="match status" value="1"/>
</dbReference>
<evidence type="ECO:0000259" key="2">
    <source>
        <dbReference type="Pfam" id="PF03795"/>
    </source>
</evidence>
<protein>
    <submittedName>
        <fullName evidence="3">Uncharacterized conserved protein</fullName>
    </submittedName>
</protein>
<evidence type="ECO:0000256" key="1">
    <source>
        <dbReference type="ARBA" id="ARBA00007689"/>
    </source>
</evidence>
<dbReference type="InterPro" id="IPR005545">
    <property type="entry name" value="YCII"/>
</dbReference>
<sequence length="118" mass="12758">MAKYLVLIYGDEQKWDALTAEEVQDYMRAHGEFAAAAGSGLLGGNELESTSAATSLRNDSAGRLMVTDGPFVETKEVLGGYYLLEAADLDEAIKLASQLPEVQTRHGGVEIRPVRVRS</sequence>
<gene>
    <name evidence="3" type="ORF">SAMN04489717_1611</name>
</gene>
<dbReference type="Gene3D" id="3.30.70.1060">
    <property type="entry name" value="Dimeric alpha+beta barrel"/>
    <property type="match status" value="1"/>
</dbReference>
<name>A0A1H1PEP1_9ACTN</name>
<dbReference type="PANTHER" id="PTHR35174">
    <property type="entry name" value="BLL7171 PROTEIN-RELATED"/>
    <property type="match status" value="1"/>
</dbReference>
<organism evidence="3 4">
    <name type="scientific">Actinopolymorpha singaporensis</name>
    <dbReference type="NCBI Taxonomy" id="117157"/>
    <lineage>
        <taxon>Bacteria</taxon>
        <taxon>Bacillati</taxon>
        <taxon>Actinomycetota</taxon>
        <taxon>Actinomycetes</taxon>
        <taxon>Propionibacteriales</taxon>
        <taxon>Actinopolymorphaceae</taxon>
        <taxon>Actinopolymorpha</taxon>
    </lineage>
</organism>
<keyword evidence="4" id="KW-1185">Reference proteome</keyword>
<dbReference type="OrthoDB" id="668782at2"/>
<dbReference type="Proteomes" id="UP000198983">
    <property type="component" value="Chromosome I"/>
</dbReference>
<dbReference type="STRING" id="117157.SAMN04489717_1611"/>
<reference evidence="3 4" key="1">
    <citation type="submission" date="2016-10" db="EMBL/GenBank/DDBJ databases">
        <authorList>
            <person name="de Groot N.N."/>
        </authorList>
    </citation>
    <scope>NUCLEOTIDE SEQUENCE [LARGE SCALE GENOMIC DNA]</scope>
    <source>
        <strain evidence="3 4">DSM 22024</strain>
    </source>
</reference>
<dbReference type="AlphaFoldDB" id="A0A1H1PEP1"/>
<accession>A0A1H1PEP1</accession>